<dbReference type="Gene3D" id="3.30.450.20">
    <property type="entry name" value="PAS domain"/>
    <property type="match status" value="1"/>
</dbReference>
<gene>
    <name evidence="6" type="ORF">AArcSt2_11200</name>
</gene>
<accession>A0AAE3K8Y2</accession>
<dbReference type="PROSITE" id="PS50112">
    <property type="entry name" value="PAS"/>
    <property type="match status" value="1"/>
</dbReference>
<dbReference type="InterPro" id="IPR031803">
    <property type="entry name" value="BAT_GAF/HTH-assoc"/>
</dbReference>
<dbReference type="NCBIfam" id="TIGR00229">
    <property type="entry name" value="sensory_box"/>
    <property type="match status" value="1"/>
</dbReference>
<dbReference type="CDD" id="cd00130">
    <property type="entry name" value="PAS"/>
    <property type="match status" value="1"/>
</dbReference>
<keyword evidence="3" id="KW-0175">Coiled coil</keyword>
<organism evidence="6 7">
    <name type="scientific">Natronocalculus amylovorans</name>
    <dbReference type="NCBI Taxonomy" id="2917812"/>
    <lineage>
        <taxon>Archaea</taxon>
        <taxon>Methanobacteriati</taxon>
        <taxon>Methanobacteriota</taxon>
        <taxon>Stenosarchaea group</taxon>
        <taxon>Halobacteria</taxon>
        <taxon>Halobacteriales</taxon>
        <taxon>Haloferacaceae</taxon>
        <taxon>Natronocalculus</taxon>
    </lineage>
</organism>
<dbReference type="SUPFAM" id="SSF55785">
    <property type="entry name" value="PYP-like sensor domain (PAS domain)"/>
    <property type="match status" value="1"/>
</dbReference>
<dbReference type="Proteomes" id="UP001203207">
    <property type="component" value="Unassembled WGS sequence"/>
</dbReference>
<evidence type="ECO:0000256" key="2">
    <source>
        <dbReference type="ARBA" id="ARBA00023163"/>
    </source>
</evidence>
<dbReference type="Pfam" id="PF08447">
    <property type="entry name" value="PAS_3"/>
    <property type="match status" value="1"/>
</dbReference>
<protein>
    <submittedName>
        <fullName evidence="6">PAS domain S-box protein</fullName>
    </submittedName>
</protein>
<evidence type="ECO:0000256" key="3">
    <source>
        <dbReference type="SAM" id="Coils"/>
    </source>
</evidence>
<dbReference type="PANTHER" id="PTHR34236">
    <property type="entry name" value="DIMETHYL SULFOXIDE REDUCTASE TRANSCRIPTIONAL ACTIVATOR"/>
    <property type="match status" value="1"/>
</dbReference>
<dbReference type="AlphaFoldDB" id="A0AAE3K8Y2"/>
<dbReference type="InterPro" id="IPR035965">
    <property type="entry name" value="PAS-like_dom_sf"/>
</dbReference>
<dbReference type="EMBL" id="JAKRVX010000004">
    <property type="protein sequence ID" value="MCL9817511.1"/>
    <property type="molecule type" value="Genomic_DNA"/>
</dbReference>
<sequence length="532" mass="58771">MTEDRSETVGSIELEAATGLETMPLHSSDLLTLLDEDGIIRYDSPAIDYIYGYDQDELVGTHVTEYFHPDDHDRVLEAFNALTSATEHQIEIVEHRFLVADGSYKWIESIGSSTPTPEGYYVVNTRDISARKEREKQLEEAKRQLEAERDGKEAIRQLLLQTATDGTFAENVCQQLVETHGYSGAWVVRRHRGTAAIDPPHQIDAHYGDDTFRRSDSPEEDAETAVDESTRAVLSTGQPRVVTVNSVDNPALADRLRDCGLTCIRSVPLEHSGVFDGVLTVVRETPETSLTRTLVAEFAAALGFKRNMQRQRDTLRSDVLTEVSVKLDESHFLAALSIAPSLPEETQLRSHELQSDGGMVTYLIRTDDVAVKLLTHAASTVFGVEDITPVRDGQPAVVRIRVPEPVLGTIITNYGGSIASMTAAGGTTELVTQFPKMADISTVIEALRTHWPEATVRTRSVRAVEDTTPSPFESLTIKQKQALHAAAVSGFFDRPQQSKAADIAETLDISQSTFLHHLRAAEKKVFSETFEK</sequence>
<name>A0AAE3K8Y2_9EURY</name>
<evidence type="ECO:0000256" key="4">
    <source>
        <dbReference type="SAM" id="MobiDB-lite"/>
    </source>
</evidence>
<feature type="coiled-coil region" evidence="3">
    <location>
        <begin position="128"/>
        <end position="158"/>
    </location>
</feature>
<proteinExistence type="predicted"/>
<dbReference type="InterPro" id="IPR000014">
    <property type="entry name" value="PAS"/>
</dbReference>
<reference evidence="6" key="1">
    <citation type="journal article" date="2022" name="Syst. Appl. Microbiol.">
        <title>Natronocalculus amylovorans gen. nov., sp. nov., and Natranaeroarchaeum aerophilus sp. nov., dominant culturable amylolytic natronoarchaea from hypersaline soda lakes in southwestern Siberia.</title>
        <authorList>
            <person name="Sorokin D.Y."/>
            <person name="Elcheninov A.G."/>
            <person name="Khizhniak T.V."/>
            <person name="Koenen M."/>
            <person name="Bale N.J."/>
            <person name="Damste J.S.S."/>
            <person name="Kublanov I.V."/>
        </authorList>
    </citation>
    <scope>NUCLEOTIDE SEQUENCE</scope>
    <source>
        <strain evidence="6">AArc-St2</strain>
    </source>
</reference>
<evidence type="ECO:0000259" key="5">
    <source>
        <dbReference type="PROSITE" id="PS50112"/>
    </source>
</evidence>
<dbReference type="RefSeq" id="WP_250584692.1">
    <property type="nucleotide sequence ID" value="NZ_JAKRVX010000004.1"/>
</dbReference>
<keyword evidence="7" id="KW-1185">Reference proteome</keyword>
<dbReference type="InterPro" id="IPR013655">
    <property type="entry name" value="PAS_fold_3"/>
</dbReference>
<feature type="region of interest" description="Disordered" evidence="4">
    <location>
        <begin position="198"/>
        <end position="223"/>
    </location>
</feature>
<comment type="caution">
    <text evidence="6">The sequence shown here is derived from an EMBL/GenBank/DDBJ whole genome shotgun (WGS) entry which is preliminary data.</text>
</comment>
<evidence type="ECO:0000313" key="6">
    <source>
        <dbReference type="EMBL" id="MCL9817511.1"/>
    </source>
</evidence>
<evidence type="ECO:0000256" key="1">
    <source>
        <dbReference type="ARBA" id="ARBA00023015"/>
    </source>
</evidence>
<dbReference type="Pfam" id="PF04967">
    <property type="entry name" value="HTH_10"/>
    <property type="match status" value="1"/>
</dbReference>
<dbReference type="Pfam" id="PF15915">
    <property type="entry name" value="BAT"/>
    <property type="match status" value="1"/>
</dbReference>
<keyword evidence="1" id="KW-0805">Transcription regulation</keyword>
<dbReference type="SMART" id="SM00091">
    <property type="entry name" value="PAS"/>
    <property type="match status" value="1"/>
</dbReference>
<feature type="compositionally biased region" description="Basic and acidic residues" evidence="4">
    <location>
        <begin position="201"/>
        <end position="217"/>
    </location>
</feature>
<feature type="domain" description="PAS" evidence="5">
    <location>
        <begin position="31"/>
        <end position="89"/>
    </location>
</feature>
<keyword evidence="2" id="KW-0804">Transcription</keyword>
<evidence type="ECO:0000313" key="7">
    <source>
        <dbReference type="Proteomes" id="UP001203207"/>
    </source>
</evidence>
<dbReference type="InterPro" id="IPR007050">
    <property type="entry name" value="HTH_bacterioopsin"/>
</dbReference>
<reference evidence="6" key="2">
    <citation type="submission" date="2022-02" db="EMBL/GenBank/DDBJ databases">
        <authorList>
            <person name="Elcheninov A.G."/>
            <person name="Sorokin D.Y."/>
            <person name="Kublanov I.V."/>
        </authorList>
    </citation>
    <scope>NUCLEOTIDE SEQUENCE</scope>
    <source>
        <strain evidence="6">AArc-St2</strain>
    </source>
</reference>
<dbReference type="PANTHER" id="PTHR34236:SF1">
    <property type="entry name" value="DIMETHYL SULFOXIDE REDUCTASE TRANSCRIPTIONAL ACTIVATOR"/>
    <property type="match status" value="1"/>
</dbReference>